<reference evidence="4 5" key="1">
    <citation type="journal article" date="2018" name="New Phytol.">
        <title>Comparative genomics and transcriptomics depict ericoid mycorrhizal fungi as versatile saprotrophs and plant mutualists.</title>
        <authorList>
            <person name="Martino E."/>
            <person name="Morin E."/>
            <person name="Grelet G.A."/>
            <person name="Kuo A."/>
            <person name="Kohler A."/>
            <person name="Daghino S."/>
            <person name="Barry K.W."/>
            <person name="Cichocki N."/>
            <person name="Clum A."/>
            <person name="Dockter R.B."/>
            <person name="Hainaut M."/>
            <person name="Kuo R.C."/>
            <person name="LaButti K."/>
            <person name="Lindahl B.D."/>
            <person name="Lindquist E.A."/>
            <person name="Lipzen A."/>
            <person name="Khouja H.R."/>
            <person name="Magnuson J."/>
            <person name="Murat C."/>
            <person name="Ohm R.A."/>
            <person name="Singer S.W."/>
            <person name="Spatafora J.W."/>
            <person name="Wang M."/>
            <person name="Veneault-Fourrey C."/>
            <person name="Henrissat B."/>
            <person name="Grigoriev I.V."/>
            <person name="Martin F.M."/>
            <person name="Perotto S."/>
        </authorList>
    </citation>
    <scope>NUCLEOTIDE SEQUENCE [LARGE SCALE GENOMIC DNA]</scope>
    <source>
        <strain evidence="4 5">ATCC 22711</strain>
    </source>
</reference>
<evidence type="ECO:0000313" key="4">
    <source>
        <dbReference type="EMBL" id="PSS16704.1"/>
    </source>
</evidence>
<dbReference type="STRING" id="857342.A0A2T3AZY1"/>
<dbReference type="InterPro" id="IPR057990">
    <property type="entry name" value="TPR_SYO1"/>
</dbReference>
<dbReference type="AlphaFoldDB" id="A0A2T3AZY1"/>
<sequence>MGKSKPRNRVKNRDNPTAKPIKPPSDPELAAIREQRILPVLRDLQSAELKTRSTAASAISNIIEDEKCRKLLLREQIVRILLEQTLTDSNLETRTAGWGILRNLALEEEADFCVHLYRQDILTAIEGAVRNVVQTISSQDAPFSNAPKAEQALIWDLTSSVVNLLTSLSEAQEEIVEAISKLSSIVNFLFGLLSFELAPTEAQNEALSCLTALTEDNKPLVQSIVENEDWLKGLIQLKDTGGFRAVAACGVLHNIFACLEWYDHNTEKPGLSDAILIPTLAKSLDLANSQSNTANGDTPLSSPDQVLRLALEITASIATSLQEALEHGSRHEKEFEGFDDKDEMDDGEDKMEDDSEEPHQEDDGDNEEMNDDEIDADMDLVTGDGPDDEEGPSEELTLENLVRNAAPKILPLARPSEQMSTGSDSIQSHALSALNNISWTVSSIDFSTGHLDSLKDFWASLAHNIWNEVISPVLASNTADIDLASSITSLAWAVSRSVQGQIKINPGEQRKFMALYQASKNLSKTQDQSNGSKKAASEDSNDAFQGMGVKSIGVLGSLALNPAPIELNKEIGIFLLTVVAAVPDTEPAEAVEALNQIFDIYADKSYAFDEPVFWADGFYKHLEETLPKVRKMAKSIDKRKFEELRARADEAVLNLGRFLKYKRTEREGK</sequence>
<name>A0A2T3AZY1_AMORE</name>
<feature type="compositionally biased region" description="Acidic residues" evidence="2">
    <location>
        <begin position="385"/>
        <end position="397"/>
    </location>
</feature>
<dbReference type="InterPro" id="IPR011989">
    <property type="entry name" value="ARM-like"/>
</dbReference>
<dbReference type="SMART" id="SM00185">
    <property type="entry name" value="ARM"/>
    <property type="match status" value="3"/>
</dbReference>
<evidence type="ECO:0000313" key="5">
    <source>
        <dbReference type="Proteomes" id="UP000241818"/>
    </source>
</evidence>
<comment type="similarity">
    <text evidence="1">Belongs to the nuclear import and ribosome assembly adapter family.</text>
</comment>
<dbReference type="RefSeq" id="XP_024720212.1">
    <property type="nucleotide sequence ID" value="XM_024861838.1"/>
</dbReference>
<dbReference type="GO" id="GO:0051082">
    <property type="term" value="F:unfolded protein binding"/>
    <property type="evidence" value="ECO:0007669"/>
    <property type="project" value="TreeGrafter"/>
</dbReference>
<evidence type="ECO:0000256" key="2">
    <source>
        <dbReference type="SAM" id="MobiDB-lite"/>
    </source>
</evidence>
<dbReference type="PANTHER" id="PTHR13347:SF1">
    <property type="entry name" value="HEAT REPEAT-CONTAINING PROTEIN 3"/>
    <property type="match status" value="1"/>
</dbReference>
<evidence type="ECO:0000256" key="1">
    <source>
        <dbReference type="ARBA" id="ARBA00049983"/>
    </source>
</evidence>
<feature type="compositionally biased region" description="Acidic residues" evidence="2">
    <location>
        <begin position="339"/>
        <end position="378"/>
    </location>
</feature>
<dbReference type="OrthoDB" id="288703at2759"/>
<dbReference type="CDD" id="cd13394">
    <property type="entry name" value="Syo1_like"/>
    <property type="match status" value="1"/>
</dbReference>
<dbReference type="InterPro" id="IPR016024">
    <property type="entry name" value="ARM-type_fold"/>
</dbReference>
<feature type="compositionally biased region" description="Basic and acidic residues" evidence="2">
    <location>
        <begin position="324"/>
        <end position="338"/>
    </location>
</feature>
<organism evidence="4 5">
    <name type="scientific">Amorphotheca resinae ATCC 22711</name>
    <dbReference type="NCBI Taxonomy" id="857342"/>
    <lineage>
        <taxon>Eukaryota</taxon>
        <taxon>Fungi</taxon>
        <taxon>Dikarya</taxon>
        <taxon>Ascomycota</taxon>
        <taxon>Pezizomycotina</taxon>
        <taxon>Leotiomycetes</taxon>
        <taxon>Helotiales</taxon>
        <taxon>Amorphothecaceae</taxon>
        <taxon>Amorphotheca</taxon>
    </lineage>
</organism>
<feature type="domain" description="SYO1-like TPR repeats" evidence="3">
    <location>
        <begin position="400"/>
        <end position="665"/>
    </location>
</feature>
<proteinExistence type="inferred from homology"/>
<evidence type="ECO:0000259" key="3">
    <source>
        <dbReference type="Pfam" id="PF25567"/>
    </source>
</evidence>
<dbReference type="EMBL" id="KZ679012">
    <property type="protein sequence ID" value="PSS16704.1"/>
    <property type="molecule type" value="Genomic_DNA"/>
</dbReference>
<dbReference type="InParanoid" id="A0A2T3AZY1"/>
<dbReference type="InterPro" id="IPR000225">
    <property type="entry name" value="Armadillo"/>
</dbReference>
<dbReference type="Pfam" id="PF25567">
    <property type="entry name" value="TPR_SYO1"/>
    <property type="match status" value="1"/>
</dbReference>
<protein>
    <recommendedName>
        <fullName evidence="3">SYO1-like TPR repeats domain-containing protein</fullName>
    </recommendedName>
</protein>
<dbReference type="PANTHER" id="PTHR13347">
    <property type="entry name" value="HEAT REPEAT-CONTAINING PROTEIN 3"/>
    <property type="match status" value="1"/>
</dbReference>
<dbReference type="InterPro" id="IPR052616">
    <property type="entry name" value="SYO1-like"/>
</dbReference>
<dbReference type="FunCoup" id="A0A2T3AZY1">
    <property type="interactions" value="228"/>
</dbReference>
<dbReference type="Gene3D" id="1.25.10.10">
    <property type="entry name" value="Leucine-rich Repeat Variant"/>
    <property type="match status" value="1"/>
</dbReference>
<dbReference type="SUPFAM" id="SSF48371">
    <property type="entry name" value="ARM repeat"/>
    <property type="match status" value="1"/>
</dbReference>
<dbReference type="GO" id="GO:0042273">
    <property type="term" value="P:ribosomal large subunit biogenesis"/>
    <property type="evidence" value="ECO:0007669"/>
    <property type="project" value="TreeGrafter"/>
</dbReference>
<keyword evidence="5" id="KW-1185">Reference proteome</keyword>
<feature type="region of interest" description="Disordered" evidence="2">
    <location>
        <begin position="1"/>
        <end position="28"/>
    </location>
</feature>
<dbReference type="Proteomes" id="UP000241818">
    <property type="component" value="Unassembled WGS sequence"/>
</dbReference>
<gene>
    <name evidence="4" type="ORF">M430DRAFT_122281</name>
</gene>
<feature type="region of interest" description="Disordered" evidence="2">
    <location>
        <begin position="324"/>
        <end position="397"/>
    </location>
</feature>
<feature type="compositionally biased region" description="Basic residues" evidence="2">
    <location>
        <begin position="1"/>
        <end position="10"/>
    </location>
</feature>
<dbReference type="GeneID" id="36569919"/>
<accession>A0A2T3AZY1</accession>
<dbReference type="GO" id="GO:0006606">
    <property type="term" value="P:protein import into nucleus"/>
    <property type="evidence" value="ECO:0007669"/>
    <property type="project" value="TreeGrafter"/>
</dbReference>